<dbReference type="InterPro" id="IPR025486">
    <property type="entry name" value="DUF4378"/>
</dbReference>
<accession>A0AAN7KBY0</accession>
<evidence type="ECO:0000313" key="3">
    <source>
        <dbReference type="EMBL" id="KAK4764021.1"/>
    </source>
</evidence>
<evidence type="ECO:0000259" key="2">
    <source>
        <dbReference type="Pfam" id="PF14309"/>
    </source>
</evidence>
<proteinExistence type="predicted"/>
<organism evidence="3 4">
    <name type="scientific">Trapa incisa</name>
    <dbReference type="NCBI Taxonomy" id="236973"/>
    <lineage>
        <taxon>Eukaryota</taxon>
        <taxon>Viridiplantae</taxon>
        <taxon>Streptophyta</taxon>
        <taxon>Embryophyta</taxon>
        <taxon>Tracheophyta</taxon>
        <taxon>Spermatophyta</taxon>
        <taxon>Magnoliopsida</taxon>
        <taxon>eudicotyledons</taxon>
        <taxon>Gunneridae</taxon>
        <taxon>Pentapetalae</taxon>
        <taxon>rosids</taxon>
        <taxon>malvids</taxon>
        <taxon>Myrtales</taxon>
        <taxon>Lythraceae</taxon>
        <taxon>Trapa</taxon>
    </lineage>
</organism>
<dbReference type="EMBL" id="JAXIOK010000008">
    <property type="protein sequence ID" value="KAK4764021.1"/>
    <property type="molecule type" value="Genomic_DNA"/>
</dbReference>
<evidence type="ECO:0000256" key="1">
    <source>
        <dbReference type="SAM" id="MobiDB-lite"/>
    </source>
</evidence>
<comment type="caution">
    <text evidence="3">The sequence shown here is derived from an EMBL/GenBank/DDBJ whole genome shotgun (WGS) entry which is preliminary data.</text>
</comment>
<feature type="compositionally biased region" description="Basic residues" evidence="1">
    <location>
        <begin position="403"/>
        <end position="416"/>
    </location>
</feature>
<feature type="domain" description="DUF4378" evidence="2">
    <location>
        <begin position="579"/>
        <end position="754"/>
    </location>
</feature>
<feature type="region of interest" description="Disordered" evidence="1">
    <location>
        <begin position="403"/>
        <end position="425"/>
    </location>
</feature>
<sequence>MKQLINDEKWRRPSSQRNGPSVVARLMGIDALHMESKSRIHTAHVERGPTRTHTSYYEKNLRSPIIHSYSNSSFLEREFNHVYDHTDLKPRRREHPQEEELQKFKKEFEAWQAVMSKEQSRCEEMETASIRAIKKKYVELNGRLDKVNSYGKNGLSSYEEKSDYAVERMEFTSLPCGNRYGQNGKVPTTIVVLKPGPEMVWSSEDSRSTFSGCSEDPGRMEDFLEEVKERLKHELQGRILQKGPVMCENGRVGTIVINKGSEDPKRIVKQTSYQSNVTVTREPELGSNLVQSESTRLQKGDIRLKEMGTPEFIHRDLRKFLAKRLKNVLRRESDINIPIGVNDNLSRSSLLDEIVENGGEIHTRESEPSPPNSLVCSLSVPTTGASFGELLLEDHHVIMGAHSMRKHDHSKTKKGRKEKERSSLREKVHNLGSIFTLRGRLFRKRAPSMADLSTCEASFMKDVLNGPTVISDSEERYWQENSAEVPPSPASACSSNSNSNTPEEFWRASNDLSLVPSPEATSQEEADEIHVIREITPACNVPQMQLIAQTTSERPVEDGRREHKLSESKLPELEDGIADYVRALLVASGLYDGIYDPCMSGMEPLARPITSSVYEEVEESYKQHERRNGLDRHSLVKDDDQNGIEVDHKLLYNLSNEALSNMLGLPSFSSSRFKEKMSDPSDLPHLQGHKLMDSLWRFIHPLVYPLGDDLMHNSLDSIVARDLESGPWFLLLGKHGDTIGSYIEGSILSDLIIEFLGDIKLLDDGCK</sequence>
<evidence type="ECO:0000313" key="4">
    <source>
        <dbReference type="Proteomes" id="UP001345219"/>
    </source>
</evidence>
<gene>
    <name evidence="3" type="ORF">SAY87_013459</name>
</gene>
<reference evidence="3 4" key="1">
    <citation type="journal article" date="2023" name="Hortic Res">
        <title>Pangenome of water caltrop reveals structural variations and asymmetric subgenome divergence after allopolyploidization.</title>
        <authorList>
            <person name="Zhang X."/>
            <person name="Chen Y."/>
            <person name="Wang L."/>
            <person name="Yuan Y."/>
            <person name="Fang M."/>
            <person name="Shi L."/>
            <person name="Lu R."/>
            <person name="Comes H.P."/>
            <person name="Ma Y."/>
            <person name="Chen Y."/>
            <person name="Huang G."/>
            <person name="Zhou Y."/>
            <person name="Zheng Z."/>
            <person name="Qiu Y."/>
        </authorList>
    </citation>
    <scope>NUCLEOTIDE SEQUENCE [LARGE SCALE GENOMIC DNA]</scope>
    <source>
        <tissue evidence="3">Roots</tissue>
    </source>
</reference>
<protein>
    <recommendedName>
        <fullName evidence="2">DUF4378 domain-containing protein</fullName>
    </recommendedName>
</protein>
<dbReference type="Pfam" id="PF14309">
    <property type="entry name" value="DUF4378"/>
    <property type="match status" value="1"/>
</dbReference>
<feature type="region of interest" description="Disordered" evidence="1">
    <location>
        <begin position="479"/>
        <end position="505"/>
    </location>
</feature>
<dbReference type="PANTHER" id="PTHR40836">
    <property type="entry name" value="RB1-INDUCIBLE COILED-COIL PROTEIN"/>
    <property type="match status" value="1"/>
</dbReference>
<keyword evidence="4" id="KW-1185">Reference proteome</keyword>
<feature type="compositionally biased region" description="Low complexity" evidence="1">
    <location>
        <begin position="481"/>
        <end position="502"/>
    </location>
</feature>
<dbReference type="AlphaFoldDB" id="A0AAN7KBY0"/>
<dbReference type="Proteomes" id="UP001345219">
    <property type="component" value="Chromosome 11"/>
</dbReference>
<name>A0AAN7KBY0_9MYRT</name>
<dbReference type="PANTHER" id="PTHR40836:SF4">
    <property type="entry name" value="RB1-INDUCIBLE COILED-COIL PROTEIN"/>
    <property type="match status" value="1"/>
</dbReference>